<evidence type="ECO:0000313" key="2">
    <source>
        <dbReference type="Proteomes" id="UP000235965"/>
    </source>
</evidence>
<evidence type="ECO:0000313" key="1">
    <source>
        <dbReference type="EMBL" id="PNF39085.1"/>
    </source>
</evidence>
<dbReference type="InterPro" id="IPR036397">
    <property type="entry name" value="RNaseH_sf"/>
</dbReference>
<dbReference type="InParanoid" id="A0A2J7RE24"/>
<reference evidence="1 2" key="1">
    <citation type="submission" date="2017-12" db="EMBL/GenBank/DDBJ databases">
        <title>Hemimetabolous genomes reveal molecular basis of termite eusociality.</title>
        <authorList>
            <person name="Harrison M.C."/>
            <person name="Jongepier E."/>
            <person name="Robertson H.M."/>
            <person name="Arning N."/>
            <person name="Bitard-Feildel T."/>
            <person name="Chao H."/>
            <person name="Childers C.P."/>
            <person name="Dinh H."/>
            <person name="Doddapaneni H."/>
            <person name="Dugan S."/>
            <person name="Gowin J."/>
            <person name="Greiner C."/>
            <person name="Han Y."/>
            <person name="Hu H."/>
            <person name="Hughes D.S.T."/>
            <person name="Huylmans A.-K."/>
            <person name="Kemena C."/>
            <person name="Kremer L.P.M."/>
            <person name="Lee S.L."/>
            <person name="Lopez-Ezquerra A."/>
            <person name="Mallet L."/>
            <person name="Monroy-Kuhn J.M."/>
            <person name="Moser A."/>
            <person name="Murali S.C."/>
            <person name="Muzny D.M."/>
            <person name="Otani S."/>
            <person name="Piulachs M.-D."/>
            <person name="Poelchau M."/>
            <person name="Qu J."/>
            <person name="Schaub F."/>
            <person name="Wada-Katsumata A."/>
            <person name="Worley K.C."/>
            <person name="Xie Q."/>
            <person name="Ylla G."/>
            <person name="Poulsen M."/>
            <person name="Gibbs R.A."/>
            <person name="Schal C."/>
            <person name="Richards S."/>
            <person name="Belles X."/>
            <person name="Korb J."/>
            <person name="Bornberg-Bauer E."/>
        </authorList>
    </citation>
    <scope>NUCLEOTIDE SEQUENCE [LARGE SCALE GENOMIC DNA]</scope>
    <source>
        <tissue evidence="1">Whole body</tissue>
    </source>
</reference>
<accession>A0A2J7RE24</accession>
<protein>
    <recommendedName>
        <fullName evidence="3">Reverse transcriptase domain-containing protein</fullName>
    </recommendedName>
</protein>
<dbReference type="STRING" id="105785.A0A2J7RE24"/>
<evidence type="ECO:0008006" key="3">
    <source>
        <dbReference type="Google" id="ProtNLM"/>
    </source>
</evidence>
<dbReference type="Gene3D" id="3.30.420.10">
    <property type="entry name" value="Ribonuclease H-like superfamily/Ribonuclease H"/>
    <property type="match status" value="1"/>
</dbReference>
<dbReference type="PANTHER" id="PTHR47326">
    <property type="entry name" value="TRANSPOSABLE ELEMENT TC3 TRANSPOSASE-LIKE PROTEIN"/>
    <property type="match status" value="1"/>
</dbReference>
<keyword evidence="2" id="KW-1185">Reference proteome</keyword>
<dbReference type="AlphaFoldDB" id="A0A2J7RE24"/>
<organism evidence="1 2">
    <name type="scientific">Cryptotermes secundus</name>
    <dbReference type="NCBI Taxonomy" id="105785"/>
    <lineage>
        <taxon>Eukaryota</taxon>
        <taxon>Metazoa</taxon>
        <taxon>Ecdysozoa</taxon>
        <taxon>Arthropoda</taxon>
        <taxon>Hexapoda</taxon>
        <taxon>Insecta</taxon>
        <taxon>Pterygota</taxon>
        <taxon>Neoptera</taxon>
        <taxon>Polyneoptera</taxon>
        <taxon>Dictyoptera</taxon>
        <taxon>Blattodea</taxon>
        <taxon>Blattoidea</taxon>
        <taxon>Termitoidae</taxon>
        <taxon>Kalotermitidae</taxon>
        <taxon>Cryptotermitinae</taxon>
        <taxon>Cryptotermes</taxon>
    </lineage>
</organism>
<comment type="caution">
    <text evidence="1">The sequence shown here is derived from an EMBL/GenBank/DDBJ whole genome shotgun (WGS) entry which is preliminary data.</text>
</comment>
<sequence>MLSYGPHQFFQSSSSAVLPEVFIQYQEPTTIIDILSKYQIIDYFRYVDDILIMYNSHISDNDDMLYEFSNIHTNIKFTIEKETNNKINFLDLSIEKTHKSLQLGICRKSTSTDLIIHNDSNNYPQNTLQLPKPSTKNTTRKNKWATFTYFGHENKWRESVMRLRGACGSHKIELAVSLRFPQSTVWRVLTVRLHLKPYTLQLVQALTNYDKRKPMEFCNSMLDMMEDKTFISHLIFSDQIYGPFCFEGNTVTGQIYLDMLQNWLFTSLQADSHDFIFQQDGAPPHWHPIVQAFLNEKVPKRWIGQKGAKDLALCAWPARSPDLTVRDFFLWGYVKYHVYVPPLTTNLEDLKHRITTAINSVHHDMLIPAWEEFSYRTDVAHIAGGGHIEHL</sequence>
<gene>
    <name evidence="1" type="ORF">B7P43_G04358</name>
</gene>
<dbReference type="Proteomes" id="UP000235965">
    <property type="component" value="Unassembled WGS sequence"/>
</dbReference>
<proteinExistence type="predicted"/>
<dbReference type="GO" id="GO:0003676">
    <property type="term" value="F:nucleic acid binding"/>
    <property type="evidence" value="ECO:0007669"/>
    <property type="project" value="InterPro"/>
</dbReference>
<dbReference type="EMBL" id="NEVH01005279">
    <property type="protein sequence ID" value="PNF39085.1"/>
    <property type="molecule type" value="Genomic_DNA"/>
</dbReference>
<name>A0A2J7RE24_9NEOP</name>
<dbReference type="PANTHER" id="PTHR47326:SF1">
    <property type="entry name" value="HTH PSQ-TYPE DOMAIN-CONTAINING PROTEIN"/>
    <property type="match status" value="1"/>
</dbReference>